<sequence>MKTIYTSALCVLFIVVSLSFTSIQKENKTIATFTGVTESDFYSFKDEKNIEILFYDIYEDVQIDLFDDENKGKKFTITWLEKQIDEYDDDGEETGDKITVKSITSLEVQS</sequence>
<name>A0A1L3JL26_9FLAO</name>
<protein>
    <submittedName>
        <fullName evidence="1">Uncharacterized protein</fullName>
    </submittedName>
</protein>
<dbReference type="KEGG" id="ten:LPB136_10680"/>
<dbReference type="RefSeq" id="WP_072556326.1">
    <property type="nucleotide sequence ID" value="NZ_CP018155.1"/>
</dbReference>
<dbReference type="EMBL" id="CP018155">
    <property type="protein sequence ID" value="APG65802.1"/>
    <property type="molecule type" value="Genomic_DNA"/>
</dbReference>
<reference evidence="1 2" key="1">
    <citation type="submission" date="2016-11" db="EMBL/GenBank/DDBJ databases">
        <title>Tenacibaculum sp. LPB0136, isolated from marine environment.</title>
        <authorList>
            <person name="Kim E."/>
            <person name="Yi H."/>
        </authorList>
    </citation>
    <scope>NUCLEOTIDE SEQUENCE [LARGE SCALE GENOMIC DNA]</scope>
    <source>
        <strain evidence="1 2">LPB0136</strain>
    </source>
</reference>
<accession>A0A1L3JL26</accession>
<proteinExistence type="predicted"/>
<dbReference type="OrthoDB" id="1202249at2"/>
<keyword evidence="2" id="KW-1185">Reference proteome</keyword>
<dbReference type="Proteomes" id="UP000181898">
    <property type="component" value="Chromosome"/>
</dbReference>
<organism evidence="1 2">
    <name type="scientific">Tenacibaculum todarodis</name>
    <dbReference type="NCBI Taxonomy" id="1850252"/>
    <lineage>
        <taxon>Bacteria</taxon>
        <taxon>Pseudomonadati</taxon>
        <taxon>Bacteroidota</taxon>
        <taxon>Flavobacteriia</taxon>
        <taxon>Flavobacteriales</taxon>
        <taxon>Flavobacteriaceae</taxon>
        <taxon>Tenacibaculum</taxon>
    </lineage>
</organism>
<gene>
    <name evidence="1" type="ORF">LPB136_10680</name>
</gene>
<evidence type="ECO:0000313" key="2">
    <source>
        <dbReference type="Proteomes" id="UP000181898"/>
    </source>
</evidence>
<dbReference type="AlphaFoldDB" id="A0A1L3JL26"/>
<evidence type="ECO:0000313" key="1">
    <source>
        <dbReference type="EMBL" id="APG65802.1"/>
    </source>
</evidence>